<sequence>MSREQMLREASNVFCEFLEVAVHTLLYTRGVYPPEIFERRRKYNIPVRQSRYKELNQYISGAVQGAHFWMVKGVLEKVVLCIEDKSTGRKLERFVWEIDFDMAASPALSTSSRVLTEPKNQEELEDALRQVLLKISVSDSLLPPQKRKDVRKITQQAAVVFPRRPTALNITYIFLKCSVSPIWHQCPARTAPYSHTRFRRRITADQKPLAVGAGNIQPLRSHGGAPIRCRQ</sequence>
<gene>
    <name evidence="2" type="ORF">CCUR1050_LOCUS25454</name>
</gene>
<proteinExistence type="predicted"/>
<dbReference type="InterPro" id="IPR045091">
    <property type="entry name" value="Mad2-like"/>
</dbReference>
<protein>
    <recommendedName>
        <fullName evidence="1">HORMA domain-containing protein</fullName>
    </recommendedName>
</protein>
<dbReference type="Gene3D" id="3.30.900.10">
    <property type="entry name" value="HORMA domain"/>
    <property type="match status" value="1"/>
</dbReference>
<dbReference type="InterPro" id="IPR036570">
    <property type="entry name" value="HORMA_dom_sf"/>
</dbReference>
<dbReference type="EMBL" id="HBEZ01046171">
    <property type="protein sequence ID" value="CAD8648235.1"/>
    <property type="molecule type" value="Transcribed_RNA"/>
</dbReference>
<dbReference type="PANTHER" id="PTHR11842">
    <property type="entry name" value="MITOTIC SPINDLE ASSEMBLY CHECKPOINT PROTEIN MAD2"/>
    <property type="match status" value="1"/>
</dbReference>
<name>A0A7S0MSC4_9CRYP</name>
<dbReference type="PANTHER" id="PTHR11842:SF10">
    <property type="entry name" value="MITOTIC SPINDLE ASSEMBLY CHECKPOINT PROTEIN MAD2B"/>
    <property type="match status" value="1"/>
</dbReference>
<feature type="domain" description="HORMA" evidence="1">
    <location>
        <begin position="8"/>
        <end position="202"/>
    </location>
</feature>
<dbReference type="Pfam" id="PF02301">
    <property type="entry name" value="HORMA"/>
    <property type="match status" value="1"/>
</dbReference>
<reference evidence="2" key="1">
    <citation type="submission" date="2021-01" db="EMBL/GenBank/DDBJ databases">
        <authorList>
            <person name="Corre E."/>
            <person name="Pelletier E."/>
            <person name="Niang G."/>
            <person name="Scheremetjew M."/>
            <person name="Finn R."/>
            <person name="Kale V."/>
            <person name="Holt S."/>
            <person name="Cochrane G."/>
            <person name="Meng A."/>
            <person name="Brown T."/>
            <person name="Cohen L."/>
        </authorList>
    </citation>
    <scope>NUCLEOTIDE SEQUENCE</scope>
    <source>
        <strain evidence="2">CCAP979/52</strain>
    </source>
</reference>
<evidence type="ECO:0000259" key="1">
    <source>
        <dbReference type="PROSITE" id="PS50815"/>
    </source>
</evidence>
<dbReference type="AlphaFoldDB" id="A0A7S0MSC4"/>
<dbReference type="PROSITE" id="PS50815">
    <property type="entry name" value="HORMA"/>
    <property type="match status" value="1"/>
</dbReference>
<dbReference type="SUPFAM" id="SSF56019">
    <property type="entry name" value="The spindle assembly checkpoint protein mad2"/>
    <property type="match status" value="1"/>
</dbReference>
<evidence type="ECO:0000313" key="2">
    <source>
        <dbReference type="EMBL" id="CAD8648235.1"/>
    </source>
</evidence>
<accession>A0A7S0MSC4</accession>
<dbReference type="GO" id="GO:0016035">
    <property type="term" value="C:zeta DNA polymerase complex"/>
    <property type="evidence" value="ECO:0007669"/>
    <property type="project" value="TreeGrafter"/>
</dbReference>
<organism evidence="2">
    <name type="scientific">Cryptomonas curvata</name>
    <dbReference type="NCBI Taxonomy" id="233186"/>
    <lineage>
        <taxon>Eukaryota</taxon>
        <taxon>Cryptophyceae</taxon>
        <taxon>Cryptomonadales</taxon>
        <taxon>Cryptomonadaceae</taxon>
        <taxon>Cryptomonas</taxon>
    </lineage>
</organism>
<dbReference type="InterPro" id="IPR003511">
    <property type="entry name" value="HORMA_dom"/>
</dbReference>